<sequence>MNANDIFFVGVVNLYPKKWEDDQLSVSRISSMVFCTLGNCCYSLGDARDNSCEMCDHTAFFLANALDRWDTHLALEEQYGAIPVQNTHPTLLEPIESRG</sequence>
<dbReference type="Proteomes" id="UP000886998">
    <property type="component" value="Unassembled WGS sequence"/>
</dbReference>
<gene>
    <name evidence="1" type="ORF">TNIN_33451</name>
</gene>
<proteinExistence type="predicted"/>
<evidence type="ECO:0000313" key="2">
    <source>
        <dbReference type="Proteomes" id="UP000886998"/>
    </source>
</evidence>
<organism evidence="1 2">
    <name type="scientific">Trichonephila inaurata madagascariensis</name>
    <dbReference type="NCBI Taxonomy" id="2747483"/>
    <lineage>
        <taxon>Eukaryota</taxon>
        <taxon>Metazoa</taxon>
        <taxon>Ecdysozoa</taxon>
        <taxon>Arthropoda</taxon>
        <taxon>Chelicerata</taxon>
        <taxon>Arachnida</taxon>
        <taxon>Araneae</taxon>
        <taxon>Araneomorphae</taxon>
        <taxon>Entelegynae</taxon>
        <taxon>Araneoidea</taxon>
        <taxon>Nephilidae</taxon>
        <taxon>Trichonephila</taxon>
        <taxon>Trichonephila inaurata</taxon>
    </lineage>
</organism>
<keyword evidence="2" id="KW-1185">Reference proteome</keyword>
<name>A0A8X6X9F5_9ARAC</name>
<comment type="caution">
    <text evidence="1">The sequence shown here is derived from an EMBL/GenBank/DDBJ whole genome shotgun (WGS) entry which is preliminary data.</text>
</comment>
<evidence type="ECO:0000313" key="1">
    <source>
        <dbReference type="EMBL" id="GFY48627.1"/>
    </source>
</evidence>
<protein>
    <submittedName>
        <fullName evidence="1">Uncharacterized protein</fullName>
    </submittedName>
</protein>
<dbReference type="EMBL" id="BMAV01006562">
    <property type="protein sequence ID" value="GFY48627.1"/>
    <property type="molecule type" value="Genomic_DNA"/>
</dbReference>
<reference evidence="1" key="1">
    <citation type="submission" date="2020-08" db="EMBL/GenBank/DDBJ databases">
        <title>Multicomponent nature underlies the extraordinary mechanical properties of spider dragline silk.</title>
        <authorList>
            <person name="Kono N."/>
            <person name="Nakamura H."/>
            <person name="Mori M."/>
            <person name="Yoshida Y."/>
            <person name="Ohtoshi R."/>
            <person name="Malay A.D."/>
            <person name="Moran D.A.P."/>
            <person name="Tomita M."/>
            <person name="Numata K."/>
            <person name="Arakawa K."/>
        </authorList>
    </citation>
    <scope>NUCLEOTIDE SEQUENCE</scope>
</reference>
<accession>A0A8X6X9F5</accession>
<dbReference type="AlphaFoldDB" id="A0A8X6X9F5"/>